<keyword evidence="2" id="KW-0238">DNA-binding</keyword>
<dbReference type="SMART" id="SM00354">
    <property type="entry name" value="HTH_LACI"/>
    <property type="match status" value="1"/>
</dbReference>
<dbReference type="InterPro" id="IPR046335">
    <property type="entry name" value="LacI/GalR-like_sensor"/>
</dbReference>
<feature type="region of interest" description="Disordered" evidence="4">
    <location>
        <begin position="1"/>
        <end position="44"/>
    </location>
</feature>
<dbReference type="InterPro" id="IPR000843">
    <property type="entry name" value="HTH_LacI"/>
</dbReference>
<dbReference type="GO" id="GO:0003700">
    <property type="term" value="F:DNA-binding transcription factor activity"/>
    <property type="evidence" value="ECO:0007669"/>
    <property type="project" value="TreeGrafter"/>
</dbReference>
<dbReference type="CDD" id="cd01392">
    <property type="entry name" value="HTH_LacI"/>
    <property type="match status" value="1"/>
</dbReference>
<reference evidence="6 7" key="1">
    <citation type="submission" date="2021-01" db="EMBL/GenBank/DDBJ databases">
        <title>Whole genome shotgun sequence of Catellatospora citrea NBRC 14495.</title>
        <authorList>
            <person name="Komaki H."/>
            <person name="Tamura T."/>
        </authorList>
    </citation>
    <scope>NUCLEOTIDE SEQUENCE [LARGE SCALE GENOMIC DNA]</scope>
    <source>
        <strain evidence="6 7">NBRC 14495</strain>
    </source>
</reference>
<dbReference type="RefSeq" id="WP_239165298.1">
    <property type="nucleotide sequence ID" value="NZ_BONH01000005.1"/>
</dbReference>
<dbReference type="Pfam" id="PF13377">
    <property type="entry name" value="Peripla_BP_3"/>
    <property type="match status" value="1"/>
</dbReference>
<organism evidence="6 7">
    <name type="scientific">Catellatospora citrea</name>
    <dbReference type="NCBI Taxonomy" id="53366"/>
    <lineage>
        <taxon>Bacteria</taxon>
        <taxon>Bacillati</taxon>
        <taxon>Actinomycetota</taxon>
        <taxon>Actinomycetes</taxon>
        <taxon>Micromonosporales</taxon>
        <taxon>Micromonosporaceae</taxon>
        <taxon>Catellatospora</taxon>
    </lineage>
</organism>
<name>A0A8J3KBA0_9ACTN</name>
<dbReference type="EMBL" id="BONH01000005">
    <property type="protein sequence ID" value="GIF96427.1"/>
    <property type="molecule type" value="Genomic_DNA"/>
</dbReference>
<dbReference type="SUPFAM" id="SSF47413">
    <property type="entry name" value="lambda repressor-like DNA-binding domains"/>
    <property type="match status" value="1"/>
</dbReference>
<evidence type="ECO:0000256" key="1">
    <source>
        <dbReference type="ARBA" id="ARBA00023015"/>
    </source>
</evidence>
<dbReference type="GO" id="GO:0000976">
    <property type="term" value="F:transcription cis-regulatory region binding"/>
    <property type="evidence" value="ECO:0007669"/>
    <property type="project" value="TreeGrafter"/>
</dbReference>
<evidence type="ECO:0000256" key="4">
    <source>
        <dbReference type="SAM" id="MobiDB-lite"/>
    </source>
</evidence>
<dbReference type="SUPFAM" id="SSF53822">
    <property type="entry name" value="Periplasmic binding protein-like I"/>
    <property type="match status" value="1"/>
</dbReference>
<sequence>MTAADPAVTGHALPEPPALPGGSGYPGDAVPAPARSTRDAPLPVRADKGVPVARRGRRRGETTVATVARLAGVSAPTVSKVLNGHPGVAAETRERVERVLREQDYRRPDAVTQAPMLEVAFQALESHLAIEIMRGVARVAGARQLAVGFTETASGPGWLDQVLRRRPVAVIAVYGAAMRREHARLAASGIPLVALDPTGEPVHSVPSVGAANWNGGLTATRHLLELGHRRIAMIGGPPGFLAARARLDGFRAAMDAAGVPVEAQLLRSGTLSYEDGLRHGRDLLALSAPPTAVFCCNDLLALGVYEAARRAGRRVPDDLSVVGFDDLEFARWSGPALTTVQQPLAEMGAAAAELALTLAAGQAPPRLRVELATDLVLRASTAPPPVAA</sequence>
<dbReference type="PANTHER" id="PTHR30146">
    <property type="entry name" value="LACI-RELATED TRANSCRIPTIONAL REPRESSOR"/>
    <property type="match status" value="1"/>
</dbReference>
<dbReference type="PROSITE" id="PS50932">
    <property type="entry name" value="HTH_LACI_2"/>
    <property type="match status" value="1"/>
</dbReference>
<dbReference type="Pfam" id="PF00356">
    <property type="entry name" value="LacI"/>
    <property type="match status" value="1"/>
</dbReference>
<accession>A0A8J3KBA0</accession>
<protein>
    <submittedName>
        <fullName evidence="6">LacI family transcriptional regulator</fullName>
    </submittedName>
</protein>
<evidence type="ECO:0000256" key="2">
    <source>
        <dbReference type="ARBA" id="ARBA00023125"/>
    </source>
</evidence>
<dbReference type="InterPro" id="IPR010982">
    <property type="entry name" value="Lambda_DNA-bd_dom_sf"/>
</dbReference>
<evidence type="ECO:0000313" key="6">
    <source>
        <dbReference type="EMBL" id="GIF96427.1"/>
    </source>
</evidence>
<dbReference type="Gene3D" id="1.10.260.40">
    <property type="entry name" value="lambda repressor-like DNA-binding domains"/>
    <property type="match status" value="1"/>
</dbReference>
<gene>
    <name evidence="6" type="primary">lacI_2</name>
    <name evidence="6" type="ORF">Cci01nite_15210</name>
</gene>
<evidence type="ECO:0000313" key="7">
    <source>
        <dbReference type="Proteomes" id="UP000659904"/>
    </source>
</evidence>
<keyword evidence="7" id="KW-1185">Reference proteome</keyword>
<comment type="caution">
    <text evidence="6">The sequence shown here is derived from an EMBL/GenBank/DDBJ whole genome shotgun (WGS) entry which is preliminary data.</text>
</comment>
<dbReference type="AlphaFoldDB" id="A0A8J3KBA0"/>
<proteinExistence type="predicted"/>
<dbReference type="Gene3D" id="3.40.50.2300">
    <property type="match status" value="2"/>
</dbReference>
<keyword evidence="3" id="KW-0804">Transcription</keyword>
<evidence type="ECO:0000256" key="3">
    <source>
        <dbReference type="ARBA" id="ARBA00023163"/>
    </source>
</evidence>
<feature type="domain" description="HTH lacI-type" evidence="5">
    <location>
        <begin position="62"/>
        <end position="117"/>
    </location>
</feature>
<evidence type="ECO:0000259" key="5">
    <source>
        <dbReference type="PROSITE" id="PS50932"/>
    </source>
</evidence>
<keyword evidence="1" id="KW-0805">Transcription regulation</keyword>
<dbReference type="Proteomes" id="UP000659904">
    <property type="component" value="Unassembled WGS sequence"/>
</dbReference>
<dbReference type="InterPro" id="IPR028082">
    <property type="entry name" value="Peripla_BP_I"/>
</dbReference>
<dbReference type="PANTHER" id="PTHR30146:SF153">
    <property type="entry name" value="LACTOSE OPERON REPRESSOR"/>
    <property type="match status" value="1"/>
</dbReference>